<accession>A0AA41QTZ2</accession>
<dbReference type="RefSeq" id="WP_243011127.1">
    <property type="nucleotide sequence ID" value="NZ_JALGAR010000001.1"/>
</dbReference>
<feature type="region of interest" description="Disordered" evidence="1">
    <location>
        <begin position="1"/>
        <end position="20"/>
    </location>
</feature>
<dbReference type="EMBL" id="JALGAR010000001">
    <property type="protein sequence ID" value="MCI4657138.1"/>
    <property type="molecule type" value="Genomic_DNA"/>
</dbReference>
<evidence type="ECO:0000313" key="2">
    <source>
        <dbReference type="EMBL" id="MCI4657138.1"/>
    </source>
</evidence>
<reference evidence="2" key="1">
    <citation type="submission" date="2022-03" db="EMBL/GenBank/DDBJ databases">
        <title>Cryobacterium sp. nov. strain ZS14-85, isolated from Antarctic soil.</title>
        <authorList>
            <person name="Li J."/>
            <person name="Niu G."/>
        </authorList>
    </citation>
    <scope>NUCLEOTIDE SEQUENCE</scope>
    <source>
        <strain evidence="2">ZS14-85</strain>
    </source>
</reference>
<proteinExistence type="predicted"/>
<comment type="caution">
    <text evidence="2">The sequence shown here is derived from an EMBL/GenBank/DDBJ whole genome shotgun (WGS) entry which is preliminary data.</text>
</comment>
<keyword evidence="3" id="KW-1185">Reference proteome</keyword>
<name>A0AA41QTZ2_9MICO</name>
<feature type="compositionally biased region" description="Basic and acidic residues" evidence="1">
    <location>
        <begin position="169"/>
        <end position="180"/>
    </location>
</feature>
<feature type="region of interest" description="Disordered" evidence="1">
    <location>
        <begin position="161"/>
        <end position="185"/>
    </location>
</feature>
<evidence type="ECO:0000256" key="1">
    <source>
        <dbReference type="SAM" id="MobiDB-lite"/>
    </source>
</evidence>
<sequence length="203" mass="22728">MAPPSVPDQNSNPGRSSGGQSKFNAVRSALIISKVQLGSYVGIAAESVGISRWTLNRWRQRGERELARASEFVDYPDVLVADIVDAIEDAGGTIADALRTPCVEPFQPEEWPFVLLMHLLKRARARVACEVVEGILRQGIKDKWTALAWYLERTHPEEYGRHRPYATADHPEEASSRDAAKAPTAEEVIERLREYREKVKYGA</sequence>
<protein>
    <submittedName>
        <fullName evidence="2">Uncharacterized protein</fullName>
    </submittedName>
</protein>
<dbReference type="AlphaFoldDB" id="A0AA41QTZ2"/>
<evidence type="ECO:0000313" key="3">
    <source>
        <dbReference type="Proteomes" id="UP001165341"/>
    </source>
</evidence>
<dbReference type="Proteomes" id="UP001165341">
    <property type="component" value="Unassembled WGS sequence"/>
</dbReference>
<organism evidence="2 3">
    <name type="scientific">Cryobacterium zhongshanensis</name>
    <dbReference type="NCBI Taxonomy" id="2928153"/>
    <lineage>
        <taxon>Bacteria</taxon>
        <taxon>Bacillati</taxon>
        <taxon>Actinomycetota</taxon>
        <taxon>Actinomycetes</taxon>
        <taxon>Micrococcales</taxon>
        <taxon>Microbacteriaceae</taxon>
        <taxon>Cryobacterium</taxon>
    </lineage>
</organism>
<feature type="compositionally biased region" description="Polar residues" evidence="1">
    <location>
        <begin position="7"/>
        <end position="20"/>
    </location>
</feature>
<gene>
    <name evidence="2" type="ORF">MQH31_04830</name>
</gene>